<dbReference type="OrthoDB" id="9784571at2"/>
<dbReference type="GO" id="GO:0052693">
    <property type="term" value="F:epoxyqueuosine reductase activity"/>
    <property type="evidence" value="ECO:0007669"/>
    <property type="project" value="TreeGrafter"/>
</dbReference>
<sequence>MSDERDQLTSQLKAEAQRLGFALVGVAPAISPAGFTHLREWIARGYAGEMQYLEKRLEAYAHPRHVLDGVQSVVMLAMHYRTAEPREVVPGTGRISRYAWGDGDYHDIIRERLDNLADWLQEKRASAAVRGVVDTAPLLERELASVAGLGWTGKHTLLINRQAGSYFFLAALLTSEELTTDQPHERDFCGSCTACLEACPTQAFPQAGVLDASRCISYLTIELKGQIPRELRSGLQNWIFGCDVCQDVCPWNRFSPVATEIVFQPREGENPADLLALIALDDAAFRTQFRGTPLWRTKRRGIVRNACVVLGNQRETRAVPQLIQLLRDPEAIIRGAAAWAVGEMASQLESDLARQALAEQLTREEDPEVREELEWALSRFSPSARSEA</sequence>
<evidence type="ECO:0000256" key="8">
    <source>
        <dbReference type="ARBA" id="ARBA00023014"/>
    </source>
</evidence>
<dbReference type="EMBL" id="CP001848">
    <property type="protein sequence ID" value="ADB17148.1"/>
    <property type="molecule type" value="Genomic_DNA"/>
</dbReference>
<keyword evidence="8" id="KW-0411">Iron-sulfur</keyword>
<dbReference type="PANTHER" id="PTHR30002">
    <property type="entry name" value="EPOXYQUEUOSINE REDUCTASE"/>
    <property type="match status" value="1"/>
</dbReference>
<evidence type="ECO:0000256" key="4">
    <source>
        <dbReference type="ARBA" id="ARBA00022723"/>
    </source>
</evidence>
<keyword evidence="7" id="KW-0408">Iron</keyword>
<evidence type="ECO:0000256" key="1">
    <source>
        <dbReference type="ARBA" id="ARBA00022485"/>
    </source>
</evidence>
<dbReference type="FunFam" id="3.30.70.20:FF:000037">
    <property type="entry name" value="Epoxyqueuosine reductase"/>
    <property type="match status" value="1"/>
</dbReference>
<dbReference type="InterPro" id="IPR021133">
    <property type="entry name" value="HEAT_type_2"/>
</dbReference>
<dbReference type="InterPro" id="IPR017896">
    <property type="entry name" value="4Fe4S_Fe-S-bd"/>
</dbReference>
<dbReference type="NCBIfam" id="TIGR00276">
    <property type="entry name" value="tRNA epoxyqueuosine(34) reductase QueG"/>
    <property type="match status" value="1"/>
</dbReference>
<keyword evidence="4" id="KW-0479">Metal-binding</keyword>
<dbReference type="SUPFAM" id="SSF48371">
    <property type="entry name" value="ARM repeat"/>
    <property type="match status" value="1"/>
</dbReference>
<dbReference type="Gene3D" id="3.30.70.20">
    <property type="match status" value="1"/>
</dbReference>
<proteinExistence type="predicted"/>
<accession>D2R4T2</accession>
<dbReference type="PROSITE" id="PS51379">
    <property type="entry name" value="4FE4S_FER_2"/>
    <property type="match status" value="1"/>
</dbReference>
<dbReference type="AlphaFoldDB" id="D2R4T2"/>
<dbReference type="InterPro" id="IPR004453">
    <property type="entry name" value="QueG"/>
</dbReference>
<dbReference type="HOGENOM" id="CLU_030790_0_1_0"/>
<feature type="domain" description="4Fe-4S ferredoxin-type" evidence="9">
    <location>
        <begin position="176"/>
        <end position="209"/>
    </location>
</feature>
<evidence type="ECO:0000256" key="7">
    <source>
        <dbReference type="ARBA" id="ARBA00023004"/>
    </source>
</evidence>
<dbReference type="InterPro" id="IPR017900">
    <property type="entry name" value="4Fe4S_Fe_S_CS"/>
</dbReference>
<dbReference type="InterPro" id="IPR013542">
    <property type="entry name" value="QueG_DUF1730"/>
</dbReference>
<dbReference type="InterPro" id="IPR011989">
    <property type="entry name" value="ARM-like"/>
</dbReference>
<evidence type="ECO:0000256" key="5">
    <source>
        <dbReference type="ARBA" id="ARBA00022785"/>
    </source>
</evidence>
<dbReference type="GO" id="GO:0008616">
    <property type="term" value="P:tRNA queuosine(34) biosynthetic process"/>
    <property type="evidence" value="ECO:0007669"/>
    <property type="project" value="UniProtKB-KW"/>
</dbReference>
<dbReference type="InterPro" id="IPR016024">
    <property type="entry name" value="ARM-type_fold"/>
</dbReference>
<dbReference type="PANTHER" id="PTHR30002:SF4">
    <property type="entry name" value="EPOXYQUEUOSINE REDUCTASE"/>
    <property type="match status" value="1"/>
</dbReference>
<dbReference type="PROSITE" id="PS00198">
    <property type="entry name" value="4FE4S_FER_1"/>
    <property type="match status" value="1"/>
</dbReference>
<evidence type="ECO:0000256" key="6">
    <source>
        <dbReference type="ARBA" id="ARBA00023002"/>
    </source>
</evidence>
<dbReference type="Gene3D" id="1.25.10.10">
    <property type="entry name" value="Leucine-rich Repeat Variant"/>
    <property type="match status" value="1"/>
</dbReference>
<keyword evidence="5" id="KW-0671">Queuosine biosynthesis</keyword>
<dbReference type="eggNOG" id="COG1600">
    <property type="taxonomic scope" value="Bacteria"/>
</dbReference>
<keyword evidence="6" id="KW-0560">Oxidoreductase</keyword>
<organism evidence="10 11">
    <name type="scientific">Pirellula staleyi (strain ATCC 27377 / DSM 6068 / ICPB 4128)</name>
    <name type="common">Pirella staleyi</name>
    <dbReference type="NCBI Taxonomy" id="530564"/>
    <lineage>
        <taxon>Bacteria</taxon>
        <taxon>Pseudomonadati</taxon>
        <taxon>Planctomycetota</taxon>
        <taxon>Planctomycetia</taxon>
        <taxon>Pirellulales</taxon>
        <taxon>Pirellulaceae</taxon>
        <taxon>Pirellula</taxon>
    </lineage>
</organism>
<keyword evidence="11" id="KW-1185">Reference proteome</keyword>
<evidence type="ECO:0000256" key="3">
    <source>
        <dbReference type="ARBA" id="ARBA00022694"/>
    </source>
</evidence>
<keyword evidence="3" id="KW-0819">tRNA processing</keyword>
<dbReference type="PROSITE" id="PS50077">
    <property type="entry name" value="HEAT_REPEAT"/>
    <property type="match status" value="1"/>
</dbReference>
<evidence type="ECO:0000256" key="2">
    <source>
        <dbReference type="ARBA" id="ARBA00022490"/>
    </source>
</evidence>
<keyword evidence="2" id="KW-0963">Cytoplasm</keyword>
<name>D2R4T2_PIRSD</name>
<evidence type="ECO:0000313" key="11">
    <source>
        <dbReference type="Proteomes" id="UP000001887"/>
    </source>
</evidence>
<dbReference type="Pfam" id="PF08331">
    <property type="entry name" value="QueG_DUF1730"/>
    <property type="match status" value="1"/>
</dbReference>
<evidence type="ECO:0000259" key="9">
    <source>
        <dbReference type="PROSITE" id="PS51379"/>
    </source>
</evidence>
<dbReference type="Pfam" id="PF13646">
    <property type="entry name" value="HEAT_2"/>
    <property type="match status" value="1"/>
</dbReference>
<evidence type="ECO:0000313" key="10">
    <source>
        <dbReference type="EMBL" id="ADB17148.1"/>
    </source>
</evidence>
<dbReference type="GO" id="GO:0046872">
    <property type="term" value="F:metal ion binding"/>
    <property type="evidence" value="ECO:0007669"/>
    <property type="project" value="UniProtKB-KW"/>
</dbReference>
<dbReference type="GO" id="GO:0051539">
    <property type="term" value="F:4 iron, 4 sulfur cluster binding"/>
    <property type="evidence" value="ECO:0007669"/>
    <property type="project" value="UniProtKB-KW"/>
</dbReference>
<keyword evidence="1" id="KW-0004">4Fe-4S</keyword>
<dbReference type="Pfam" id="PF13484">
    <property type="entry name" value="Fer4_16"/>
    <property type="match status" value="1"/>
</dbReference>
<dbReference type="Proteomes" id="UP000001887">
    <property type="component" value="Chromosome"/>
</dbReference>
<dbReference type="STRING" id="530564.Psta_2479"/>
<gene>
    <name evidence="10" type="ordered locus">Psta_2479</name>
</gene>
<protein>
    <recommendedName>
        <fullName evidence="9">4Fe-4S ferredoxin-type domain-containing protein</fullName>
    </recommendedName>
</protein>
<reference evidence="10 11" key="1">
    <citation type="journal article" date="2009" name="Stand. Genomic Sci.">
        <title>Complete genome sequence of Pirellula staleyi type strain (ATCC 27377).</title>
        <authorList>
            <person name="Clum A."/>
            <person name="Tindall B.J."/>
            <person name="Sikorski J."/>
            <person name="Ivanova N."/>
            <person name="Mavrommatis K."/>
            <person name="Lucas S."/>
            <person name="Glavina del Rio T."/>
            <person name="Nolan M."/>
            <person name="Chen F."/>
            <person name="Tice H."/>
            <person name="Pitluck S."/>
            <person name="Cheng J.F."/>
            <person name="Chertkov O."/>
            <person name="Brettin T."/>
            <person name="Han C."/>
            <person name="Detter J.C."/>
            <person name="Kuske C."/>
            <person name="Bruce D."/>
            <person name="Goodwin L."/>
            <person name="Ovchinikova G."/>
            <person name="Pati A."/>
            <person name="Mikhailova N."/>
            <person name="Chen A."/>
            <person name="Palaniappan K."/>
            <person name="Land M."/>
            <person name="Hauser L."/>
            <person name="Chang Y.J."/>
            <person name="Jeffries C.D."/>
            <person name="Chain P."/>
            <person name="Rohde M."/>
            <person name="Goker M."/>
            <person name="Bristow J."/>
            <person name="Eisen J.A."/>
            <person name="Markowitz V."/>
            <person name="Hugenholtz P."/>
            <person name="Kyrpides N.C."/>
            <person name="Klenk H.P."/>
            <person name="Lapidus A."/>
        </authorList>
    </citation>
    <scope>NUCLEOTIDE SEQUENCE [LARGE SCALE GENOMIC DNA]</scope>
    <source>
        <strain evidence="11">ATCC 27377 / DSM 6068 / ICPB 4128</strain>
    </source>
</reference>
<dbReference type="KEGG" id="psl:Psta_2479"/>
<dbReference type="SUPFAM" id="SSF46548">
    <property type="entry name" value="alpha-helical ferredoxin"/>
    <property type="match status" value="1"/>
</dbReference>